<keyword evidence="5 12" id="KW-0378">Hydrolase</keyword>
<keyword evidence="1 12" id="KW-0639">Primosome</keyword>
<dbReference type="PANTHER" id="PTHR30580:SF0">
    <property type="entry name" value="PRIMOSOMAL PROTEIN N"/>
    <property type="match status" value="1"/>
</dbReference>
<comment type="subunit">
    <text evidence="12">Component of the replication restart primosome.</text>
</comment>
<dbReference type="PROSITE" id="PS51192">
    <property type="entry name" value="HELICASE_ATP_BIND_1"/>
    <property type="match status" value="1"/>
</dbReference>
<feature type="binding site" evidence="12">
    <location>
        <position position="494"/>
    </location>
    <ligand>
        <name>Zn(2+)</name>
        <dbReference type="ChEBI" id="CHEBI:29105"/>
        <label>2</label>
    </ligand>
</feature>
<evidence type="ECO:0000256" key="1">
    <source>
        <dbReference type="ARBA" id="ARBA00022515"/>
    </source>
</evidence>
<dbReference type="KEGG" id="pnd:Pla175_14590"/>
<dbReference type="Gene3D" id="3.40.50.300">
    <property type="entry name" value="P-loop containing nucleotide triphosphate hydrolases"/>
    <property type="match status" value="2"/>
</dbReference>
<dbReference type="Pfam" id="PF00270">
    <property type="entry name" value="DEAD"/>
    <property type="match status" value="1"/>
</dbReference>
<comment type="function">
    <text evidence="12">Initiates the restart of stalled replication forks, which reloads the replicative helicase on sites other than the origin of replication. Recognizes and binds to abandoned replication forks and remodels them to uncover a helicase loading site. Promotes assembly of the primosome at these replication forks.</text>
</comment>
<dbReference type="OrthoDB" id="9759544at2"/>
<dbReference type="HAMAP" id="MF_00983">
    <property type="entry name" value="PriA"/>
    <property type="match status" value="1"/>
</dbReference>
<keyword evidence="4 12" id="KW-0547">Nucleotide-binding</keyword>
<evidence type="ECO:0000259" key="14">
    <source>
        <dbReference type="PROSITE" id="PS51194"/>
    </source>
</evidence>
<comment type="similarity">
    <text evidence="12">Belongs to the helicase family. PriA subfamily.</text>
</comment>
<evidence type="ECO:0000256" key="10">
    <source>
        <dbReference type="ARBA" id="ARBA00023235"/>
    </source>
</evidence>
<dbReference type="CDD" id="cd18804">
    <property type="entry name" value="SF2_C_priA"/>
    <property type="match status" value="1"/>
</dbReference>
<evidence type="ECO:0000256" key="12">
    <source>
        <dbReference type="HAMAP-Rule" id="MF_00983"/>
    </source>
</evidence>
<proteinExistence type="inferred from homology"/>
<evidence type="ECO:0000256" key="5">
    <source>
        <dbReference type="ARBA" id="ARBA00022801"/>
    </source>
</evidence>
<evidence type="ECO:0000313" key="15">
    <source>
        <dbReference type="EMBL" id="QDU88088.1"/>
    </source>
</evidence>
<accession>A0A518D9H8</accession>
<evidence type="ECO:0000256" key="8">
    <source>
        <dbReference type="ARBA" id="ARBA00022840"/>
    </source>
</evidence>
<reference evidence="15 16" key="1">
    <citation type="submission" date="2019-02" db="EMBL/GenBank/DDBJ databases">
        <title>Deep-cultivation of Planctomycetes and their phenomic and genomic characterization uncovers novel biology.</title>
        <authorList>
            <person name="Wiegand S."/>
            <person name="Jogler M."/>
            <person name="Boedeker C."/>
            <person name="Pinto D."/>
            <person name="Vollmers J."/>
            <person name="Rivas-Marin E."/>
            <person name="Kohn T."/>
            <person name="Peeters S.H."/>
            <person name="Heuer A."/>
            <person name="Rast P."/>
            <person name="Oberbeckmann S."/>
            <person name="Bunk B."/>
            <person name="Jeske O."/>
            <person name="Meyerdierks A."/>
            <person name="Storesund J.E."/>
            <person name="Kallscheuer N."/>
            <person name="Luecker S."/>
            <person name="Lage O.M."/>
            <person name="Pohl T."/>
            <person name="Merkel B.J."/>
            <person name="Hornburger P."/>
            <person name="Mueller R.-W."/>
            <person name="Bruemmer F."/>
            <person name="Labrenz M."/>
            <person name="Spormann A.M."/>
            <person name="Op den Camp H."/>
            <person name="Overmann J."/>
            <person name="Amann R."/>
            <person name="Jetten M.S.M."/>
            <person name="Mascher T."/>
            <person name="Medema M.H."/>
            <person name="Devos D.P."/>
            <person name="Kaster A.-K."/>
            <person name="Ovreas L."/>
            <person name="Rohde M."/>
            <person name="Galperin M.Y."/>
            <person name="Jogler C."/>
        </authorList>
    </citation>
    <scope>NUCLEOTIDE SEQUENCE [LARGE SCALE GENOMIC DNA]</scope>
    <source>
        <strain evidence="15 16">Pla175</strain>
    </source>
</reference>
<dbReference type="GO" id="GO:0003677">
    <property type="term" value="F:DNA binding"/>
    <property type="evidence" value="ECO:0007669"/>
    <property type="project" value="UniProtKB-UniRule"/>
</dbReference>
<dbReference type="GO" id="GO:1990077">
    <property type="term" value="C:primosome complex"/>
    <property type="evidence" value="ECO:0007669"/>
    <property type="project" value="UniProtKB-UniRule"/>
</dbReference>
<feature type="binding site" evidence="12">
    <location>
        <position position="491"/>
    </location>
    <ligand>
        <name>Zn(2+)</name>
        <dbReference type="ChEBI" id="CHEBI:29105"/>
        <label>2</label>
    </ligand>
</feature>
<dbReference type="SUPFAM" id="SSF52540">
    <property type="entry name" value="P-loop containing nucleoside triphosphate hydrolases"/>
    <property type="match status" value="2"/>
</dbReference>
<protein>
    <recommendedName>
        <fullName evidence="12">Replication restart protein PriA</fullName>
    </recommendedName>
    <alternativeName>
        <fullName evidence="12">ATP-dependent DNA helicase PriA</fullName>
        <ecNumber evidence="12">5.6.2.4</ecNumber>
    </alternativeName>
    <alternativeName>
        <fullName evidence="12">DNA 3'-5' helicase PriA</fullName>
    </alternativeName>
</protein>
<dbReference type="AlphaFoldDB" id="A0A518D9H8"/>
<keyword evidence="8 12" id="KW-0067">ATP-binding</keyword>
<dbReference type="SMART" id="SM00487">
    <property type="entry name" value="DEXDc"/>
    <property type="match status" value="1"/>
</dbReference>
<keyword evidence="6 12" id="KW-0347">Helicase</keyword>
<feature type="domain" description="Helicase C-terminal" evidence="14">
    <location>
        <begin position="517"/>
        <end position="676"/>
    </location>
</feature>
<dbReference type="EC" id="5.6.2.4" evidence="12"/>
<evidence type="ECO:0000256" key="9">
    <source>
        <dbReference type="ARBA" id="ARBA00023125"/>
    </source>
</evidence>
<dbReference type="CDD" id="cd17929">
    <property type="entry name" value="DEXHc_priA"/>
    <property type="match status" value="1"/>
</dbReference>
<comment type="cofactor">
    <cofactor evidence="12">
        <name>Zn(2+)</name>
        <dbReference type="ChEBI" id="CHEBI:29105"/>
    </cofactor>
    <text evidence="12">Binds 2 zinc ions per subunit.</text>
</comment>
<dbReference type="PROSITE" id="PS51194">
    <property type="entry name" value="HELICASE_CTER"/>
    <property type="match status" value="1"/>
</dbReference>
<dbReference type="EMBL" id="CP036291">
    <property type="protein sequence ID" value="QDU88088.1"/>
    <property type="molecule type" value="Genomic_DNA"/>
</dbReference>
<dbReference type="Pfam" id="PF00271">
    <property type="entry name" value="Helicase_C"/>
    <property type="match status" value="1"/>
</dbReference>
<dbReference type="GO" id="GO:0006270">
    <property type="term" value="P:DNA replication initiation"/>
    <property type="evidence" value="ECO:0007669"/>
    <property type="project" value="TreeGrafter"/>
</dbReference>
<name>A0A518D9H8_9BACT</name>
<dbReference type="FunFam" id="3.40.50.300:FF:000489">
    <property type="entry name" value="Primosome assembly protein PriA"/>
    <property type="match status" value="1"/>
</dbReference>
<feature type="binding site" evidence="12">
    <location>
        <position position="525"/>
    </location>
    <ligand>
        <name>Zn(2+)</name>
        <dbReference type="ChEBI" id="CHEBI:29105"/>
        <label>1</label>
    </ligand>
</feature>
<dbReference type="InterPro" id="IPR014001">
    <property type="entry name" value="Helicase_ATP-bd"/>
</dbReference>
<dbReference type="Gene3D" id="3.40.1440.60">
    <property type="entry name" value="PriA, 3(prime) DNA-binding domain"/>
    <property type="match status" value="1"/>
</dbReference>
<dbReference type="InterPro" id="IPR041222">
    <property type="entry name" value="PriA_3primeBD"/>
</dbReference>
<dbReference type="GO" id="GO:0006310">
    <property type="term" value="P:DNA recombination"/>
    <property type="evidence" value="ECO:0007669"/>
    <property type="project" value="InterPro"/>
</dbReference>
<evidence type="ECO:0000256" key="6">
    <source>
        <dbReference type="ARBA" id="ARBA00022806"/>
    </source>
</evidence>
<keyword evidence="7 12" id="KW-0862">Zinc</keyword>
<keyword evidence="2 12" id="KW-0235">DNA replication</keyword>
<evidence type="ECO:0000256" key="4">
    <source>
        <dbReference type="ARBA" id="ARBA00022741"/>
    </source>
</evidence>
<keyword evidence="3 12" id="KW-0479">Metal-binding</keyword>
<dbReference type="GO" id="GO:0008270">
    <property type="term" value="F:zinc ion binding"/>
    <property type="evidence" value="ECO:0007669"/>
    <property type="project" value="UniProtKB-UniRule"/>
</dbReference>
<dbReference type="RefSeq" id="WP_145282641.1">
    <property type="nucleotide sequence ID" value="NZ_CP036291.1"/>
</dbReference>
<feature type="domain" description="Helicase ATP-binding" evidence="13">
    <location>
        <begin position="254"/>
        <end position="419"/>
    </location>
</feature>
<evidence type="ECO:0000256" key="3">
    <source>
        <dbReference type="ARBA" id="ARBA00022723"/>
    </source>
</evidence>
<dbReference type="InterPro" id="IPR042115">
    <property type="entry name" value="PriA_3primeBD_sf"/>
</dbReference>
<evidence type="ECO:0000256" key="2">
    <source>
        <dbReference type="ARBA" id="ARBA00022705"/>
    </source>
</evidence>
<dbReference type="SMART" id="SM00490">
    <property type="entry name" value="HELICc"/>
    <property type="match status" value="1"/>
</dbReference>
<dbReference type="Pfam" id="PF18319">
    <property type="entry name" value="Zn_ribbon_PriA"/>
    <property type="match status" value="1"/>
</dbReference>
<comment type="catalytic activity">
    <reaction evidence="11 12">
        <text>ATP + H2O = ADP + phosphate + H(+)</text>
        <dbReference type="Rhea" id="RHEA:13065"/>
        <dbReference type="ChEBI" id="CHEBI:15377"/>
        <dbReference type="ChEBI" id="CHEBI:15378"/>
        <dbReference type="ChEBI" id="CHEBI:30616"/>
        <dbReference type="ChEBI" id="CHEBI:43474"/>
        <dbReference type="ChEBI" id="CHEBI:456216"/>
        <dbReference type="EC" id="5.6.2.4"/>
    </reaction>
</comment>
<keyword evidence="10 12" id="KW-0413">Isomerase</keyword>
<sequence length="775" mass="85499">MPSATLSSVPTLVVQRSLFESDPAPWELDAAERRRVASIVLVEGLDKPLDYLAPDRFADKGKPEIYLEPGRRVRVPLGRGNRSVTGYCVEVGIKEVGSRPLKEVLAVVDSERLVSAPMLRLTRWMADYYLCNWGQALEAVVPAGVRARAGTREVLLLHVPTAVAARISSIDVTDTQRRILETLAASPKPLAIKQLAGRAGCTVAPINVLRKQGLIAEHTERVDVGDALEHDVARELPKQLNPDQARAYAAIEAALDSGKQRTILLHGVTGSGKTEVYLQAVEKVVSFGRQAIVLVPEISLTPQTVRRFAARFDRIAVLHSHQSDVERRRHWRRIASGEVQVVVGARSAVFSPAKNLGLIVIDEEHEATFKQDTAPRYHARTVAQRRSEDEGVPLVLASATPSLDAWWETQTGQSELVEMPRRVANRPMPAVRTIDLREERDRRGPRGAISRVLYQGMREALSDGGQVILLLNRRGFSTHVQCPRCGFALKCPHCDVALTFHRADHVALCHWCDFRAEPPSACPDCQNPGILYVGVGTQKLEDEVRARFAEHKVLRMDADAMRKPGSHDTALEAFRRGEAQILLGTQMIAKGLDFPNVTLVGVVSADTAIHWPDFRASEKTFQLVTQVAGRTGRSDRGGRVLVQTFDPEHPAIAAATRHDFARFADGELPERKALLYPPFGSLVRIVARGDARDPIEAVLTATAERLRSQAGESDLRITGPGPAPLARLRGKFRFNLLVRSADRDRLHALIRDAMGRAKLPKAVEWIADVDPVDML</sequence>
<dbReference type="InterPro" id="IPR027417">
    <property type="entry name" value="P-loop_NTPase"/>
</dbReference>
<dbReference type="Proteomes" id="UP000317429">
    <property type="component" value="Chromosome"/>
</dbReference>
<dbReference type="GO" id="GO:0043138">
    <property type="term" value="F:3'-5' DNA helicase activity"/>
    <property type="evidence" value="ECO:0007669"/>
    <property type="project" value="UniProtKB-EC"/>
</dbReference>
<dbReference type="GO" id="GO:0016887">
    <property type="term" value="F:ATP hydrolysis activity"/>
    <property type="evidence" value="ECO:0007669"/>
    <property type="project" value="RHEA"/>
</dbReference>
<dbReference type="PANTHER" id="PTHR30580">
    <property type="entry name" value="PRIMOSOMAL PROTEIN N"/>
    <property type="match status" value="1"/>
</dbReference>
<gene>
    <name evidence="12 15" type="primary">priA</name>
    <name evidence="15" type="ORF">Pla175_14590</name>
</gene>
<dbReference type="InterPro" id="IPR041236">
    <property type="entry name" value="PriA_C"/>
</dbReference>
<organism evidence="15 16">
    <name type="scientific">Pirellulimonas nuda</name>
    <dbReference type="NCBI Taxonomy" id="2528009"/>
    <lineage>
        <taxon>Bacteria</taxon>
        <taxon>Pseudomonadati</taxon>
        <taxon>Planctomycetota</taxon>
        <taxon>Planctomycetia</taxon>
        <taxon>Pirellulales</taxon>
        <taxon>Lacipirellulaceae</taxon>
        <taxon>Pirellulimonas</taxon>
    </lineage>
</organism>
<feature type="binding site" evidence="12">
    <location>
        <position position="482"/>
    </location>
    <ligand>
        <name>Zn(2+)</name>
        <dbReference type="ChEBI" id="CHEBI:29105"/>
        <label>1</label>
    </ligand>
</feature>
<dbReference type="NCBIfam" id="TIGR00595">
    <property type="entry name" value="priA"/>
    <property type="match status" value="1"/>
</dbReference>
<feature type="binding site" evidence="12">
    <location>
        <position position="509"/>
    </location>
    <ligand>
        <name>Zn(2+)</name>
        <dbReference type="ChEBI" id="CHEBI:29105"/>
        <label>2</label>
    </ligand>
</feature>
<comment type="catalytic activity">
    <reaction evidence="12">
        <text>Couples ATP hydrolysis with the unwinding of duplex DNA by translocating in the 3'-5' direction.</text>
        <dbReference type="EC" id="5.6.2.4"/>
    </reaction>
</comment>
<evidence type="ECO:0000313" key="16">
    <source>
        <dbReference type="Proteomes" id="UP000317429"/>
    </source>
</evidence>
<keyword evidence="16" id="KW-1185">Reference proteome</keyword>
<feature type="binding site" evidence="12">
    <location>
        <position position="512"/>
    </location>
    <ligand>
        <name>Zn(2+)</name>
        <dbReference type="ChEBI" id="CHEBI:29105"/>
        <label>2</label>
    </ligand>
</feature>
<dbReference type="GO" id="GO:0005524">
    <property type="term" value="F:ATP binding"/>
    <property type="evidence" value="ECO:0007669"/>
    <property type="project" value="UniProtKB-UniRule"/>
</dbReference>
<dbReference type="InterPro" id="IPR005259">
    <property type="entry name" value="PriA"/>
</dbReference>
<dbReference type="Pfam" id="PF18074">
    <property type="entry name" value="PriA_C"/>
    <property type="match status" value="1"/>
</dbReference>
<dbReference type="InterPro" id="IPR001650">
    <property type="entry name" value="Helicase_C-like"/>
</dbReference>
<dbReference type="GO" id="GO:0006269">
    <property type="term" value="P:DNA replication, synthesis of primer"/>
    <property type="evidence" value="ECO:0007669"/>
    <property type="project" value="UniProtKB-KW"/>
</dbReference>
<feature type="binding site" evidence="12">
    <location>
        <position position="485"/>
    </location>
    <ligand>
        <name>Zn(2+)</name>
        <dbReference type="ChEBI" id="CHEBI:29105"/>
        <label>1</label>
    </ligand>
</feature>
<evidence type="ECO:0000256" key="7">
    <source>
        <dbReference type="ARBA" id="ARBA00022833"/>
    </source>
</evidence>
<evidence type="ECO:0000256" key="11">
    <source>
        <dbReference type="ARBA" id="ARBA00048988"/>
    </source>
</evidence>
<dbReference type="GO" id="GO:0006302">
    <property type="term" value="P:double-strand break repair"/>
    <property type="evidence" value="ECO:0007669"/>
    <property type="project" value="InterPro"/>
</dbReference>
<evidence type="ECO:0000259" key="13">
    <source>
        <dbReference type="PROSITE" id="PS51192"/>
    </source>
</evidence>
<dbReference type="InterPro" id="IPR011545">
    <property type="entry name" value="DEAD/DEAH_box_helicase_dom"/>
</dbReference>
<keyword evidence="9 12" id="KW-0238">DNA-binding</keyword>
<dbReference type="InterPro" id="IPR040498">
    <property type="entry name" value="PriA_CRR"/>
</dbReference>
<dbReference type="Pfam" id="PF17764">
    <property type="entry name" value="PriA_3primeBD"/>
    <property type="match status" value="1"/>
</dbReference>
<feature type="binding site" evidence="12">
    <location>
        <position position="522"/>
    </location>
    <ligand>
        <name>Zn(2+)</name>
        <dbReference type="ChEBI" id="CHEBI:29105"/>
        <label>1</label>
    </ligand>
</feature>